<keyword evidence="4 7" id="KW-0812">Transmembrane</keyword>
<dbReference type="GO" id="GO:0005886">
    <property type="term" value="C:plasma membrane"/>
    <property type="evidence" value="ECO:0007669"/>
    <property type="project" value="UniProtKB-SubCell"/>
</dbReference>
<evidence type="ECO:0000256" key="7">
    <source>
        <dbReference type="SAM" id="Phobius"/>
    </source>
</evidence>
<evidence type="ECO:0000256" key="4">
    <source>
        <dbReference type="ARBA" id="ARBA00022692"/>
    </source>
</evidence>
<dbReference type="PANTHER" id="PTHR43266">
    <property type="entry name" value="MACROLIDE-EFFLUX PROTEIN"/>
    <property type="match status" value="1"/>
</dbReference>
<keyword evidence="6 7" id="KW-0472">Membrane</keyword>
<feature type="transmembrane region" description="Helical" evidence="7">
    <location>
        <begin position="55"/>
        <end position="74"/>
    </location>
</feature>
<feature type="transmembrane region" description="Helical" evidence="7">
    <location>
        <begin position="297"/>
        <end position="319"/>
    </location>
</feature>
<comment type="subcellular location">
    <subcellularLocation>
        <location evidence="1">Cell membrane</location>
        <topology evidence="1">Multi-pass membrane protein</topology>
    </subcellularLocation>
</comment>
<evidence type="ECO:0000256" key="5">
    <source>
        <dbReference type="ARBA" id="ARBA00022989"/>
    </source>
</evidence>
<dbReference type="EMBL" id="UINC01002807">
    <property type="protein sequence ID" value="SVA00484.1"/>
    <property type="molecule type" value="Genomic_DNA"/>
</dbReference>
<dbReference type="AlphaFoldDB" id="A0A381SAE9"/>
<dbReference type="CDD" id="cd06173">
    <property type="entry name" value="MFS_MefA_like"/>
    <property type="match status" value="1"/>
</dbReference>
<evidence type="ECO:0000256" key="1">
    <source>
        <dbReference type="ARBA" id="ARBA00004651"/>
    </source>
</evidence>
<dbReference type="InterPro" id="IPR036259">
    <property type="entry name" value="MFS_trans_sf"/>
</dbReference>
<protein>
    <recommendedName>
        <fullName evidence="9">Major facilitator superfamily (MFS) profile domain-containing protein</fullName>
    </recommendedName>
</protein>
<evidence type="ECO:0000256" key="6">
    <source>
        <dbReference type="ARBA" id="ARBA00023136"/>
    </source>
</evidence>
<reference evidence="8" key="1">
    <citation type="submission" date="2018-05" db="EMBL/GenBank/DDBJ databases">
        <authorList>
            <person name="Lanie J.A."/>
            <person name="Ng W.-L."/>
            <person name="Kazmierczak K.M."/>
            <person name="Andrzejewski T.M."/>
            <person name="Davidsen T.M."/>
            <person name="Wayne K.J."/>
            <person name="Tettelin H."/>
            <person name="Glass J.I."/>
            <person name="Rusch D."/>
            <person name="Podicherti R."/>
            <person name="Tsui H.-C.T."/>
            <person name="Winkler M.E."/>
        </authorList>
    </citation>
    <scope>NUCLEOTIDE SEQUENCE</scope>
</reference>
<dbReference type="GO" id="GO:0022857">
    <property type="term" value="F:transmembrane transporter activity"/>
    <property type="evidence" value="ECO:0007669"/>
    <property type="project" value="InterPro"/>
</dbReference>
<dbReference type="SUPFAM" id="SSF103473">
    <property type="entry name" value="MFS general substrate transporter"/>
    <property type="match status" value="1"/>
</dbReference>
<dbReference type="Pfam" id="PF07690">
    <property type="entry name" value="MFS_1"/>
    <property type="match status" value="1"/>
</dbReference>
<keyword evidence="3" id="KW-1003">Cell membrane</keyword>
<dbReference type="InterPro" id="IPR011701">
    <property type="entry name" value="MFS"/>
</dbReference>
<evidence type="ECO:0000313" key="8">
    <source>
        <dbReference type="EMBL" id="SVA00484.1"/>
    </source>
</evidence>
<evidence type="ECO:0000256" key="2">
    <source>
        <dbReference type="ARBA" id="ARBA00022448"/>
    </source>
</evidence>
<evidence type="ECO:0008006" key="9">
    <source>
        <dbReference type="Google" id="ProtNLM"/>
    </source>
</evidence>
<accession>A0A381SAE9</accession>
<feature type="transmembrane region" description="Helical" evidence="7">
    <location>
        <begin position="230"/>
        <end position="253"/>
    </location>
</feature>
<organism evidence="8">
    <name type="scientific">marine metagenome</name>
    <dbReference type="NCBI Taxonomy" id="408172"/>
    <lineage>
        <taxon>unclassified sequences</taxon>
        <taxon>metagenomes</taxon>
        <taxon>ecological metagenomes</taxon>
    </lineage>
</organism>
<feature type="transmembrane region" description="Helical" evidence="7">
    <location>
        <begin position="339"/>
        <end position="361"/>
    </location>
</feature>
<feature type="transmembrane region" description="Helical" evidence="7">
    <location>
        <begin position="149"/>
        <end position="172"/>
    </location>
</feature>
<sequence>MKESNQFNLLIQKRFSPYFFTQFLGAFNDNVFRNGLVILLTFHGANIAGMNATQLANVAGALFILPYFLFSATAGQITDKYEKSNLIRKIKIFEIILMVMAAYALTMKYYAGLLFILFFMGFQSALFSPAKYSYIPQHLSKNELIGGNALVESGTYIAIILGLMVGGIAVSMNYENNIILSACLLCLATFGYITSKGIPKTESVDPTLKINWNIFTETSRIIGFAKRDQGVMYAIIGISWFWFYGSAITLQIPAYTLNIINGNEVITTTLLATFAIGIGIGSLLCEKLSGYRIEIGLVPLGSIGLTLFSADLYFAKPIANILEISLINEFLSTREHLRILFDLTMIGLFGGLYSVPLYAMIQERAERKKISRIIAANNILNAIFMVSASLFAIITLSSGMSIPQFFLILAGLNGIVSIYIYCRYPAFFVRFLKWIFRK</sequence>
<dbReference type="Gene3D" id="1.20.1250.20">
    <property type="entry name" value="MFS general substrate transporter like domains"/>
    <property type="match status" value="1"/>
</dbReference>
<feature type="transmembrane region" description="Helical" evidence="7">
    <location>
        <begin position="265"/>
        <end position="285"/>
    </location>
</feature>
<proteinExistence type="predicted"/>
<dbReference type="PANTHER" id="PTHR43266:SF2">
    <property type="entry name" value="MAJOR FACILITATOR SUPERFAMILY (MFS) PROFILE DOMAIN-CONTAINING PROTEIN"/>
    <property type="match status" value="1"/>
</dbReference>
<name>A0A381SAE9_9ZZZZ</name>
<keyword evidence="2" id="KW-0813">Transport</keyword>
<feature type="transmembrane region" description="Helical" evidence="7">
    <location>
        <begin position="373"/>
        <end position="396"/>
    </location>
</feature>
<evidence type="ECO:0000256" key="3">
    <source>
        <dbReference type="ARBA" id="ARBA00022475"/>
    </source>
</evidence>
<keyword evidence="5 7" id="KW-1133">Transmembrane helix</keyword>
<feature type="transmembrane region" description="Helical" evidence="7">
    <location>
        <begin position="402"/>
        <end position="422"/>
    </location>
</feature>
<gene>
    <name evidence="8" type="ORF">METZ01_LOCUS53338</name>
</gene>